<dbReference type="Proteomes" id="UP000515708">
    <property type="component" value="Chromosome"/>
</dbReference>
<proteinExistence type="predicted"/>
<evidence type="ECO:0000313" key="1">
    <source>
        <dbReference type="EMBL" id="QMU97413.1"/>
    </source>
</evidence>
<reference evidence="1 2" key="1">
    <citation type="journal article" date="2020" name="Front. Microbiol.">
        <title>Design of Bacterial Strain-Specific qPCR Assays Using NGS Data and Publicly Available Resources and Its Application to Track Biocontrol Strains.</title>
        <authorList>
            <person name="Hernandez I."/>
            <person name="Sant C."/>
            <person name="Martinez R."/>
            <person name="Fernandez C."/>
        </authorList>
    </citation>
    <scope>NUCLEOTIDE SEQUENCE [LARGE SCALE GENOMIC DNA]</scope>
    <source>
        <strain evidence="1 2">B24</strain>
    </source>
</reference>
<keyword evidence="1" id="KW-0808">Transferase</keyword>
<sequence length="294" mass="32921">MIESAPGAPTSRPTPSVPGRARIALARAAVQVIADGIDVRLLHIKGDAVDPALRPLPRPGSDVDLLADPARIAVLHRALLAHGWRVYSTFRFGSSFEHAQTYTHAIWGYLDLHRRFPGIGLPDQEAFDQLWQDRTQRDACGIPIQTPSIDAQLLILVLNAARSRGRVPEPWSQLDGDGRRRLNSLVARLRAEVAVAALTGGLDRYRRRREHLLWRVTVQGGPRIAEWWGRILAQPTLRGRLRVTAQAPLVNTDRLTRRLGREPRPHEVVVEFFARGVRGVREGVTMLVRKTGRR</sequence>
<gene>
    <name evidence="1" type="ORF">FVO59_09430</name>
</gene>
<dbReference type="RefSeq" id="WP_182252411.1">
    <property type="nucleotide sequence ID" value="NZ_CP043732.1"/>
</dbReference>
<evidence type="ECO:0000313" key="2">
    <source>
        <dbReference type="Proteomes" id="UP000515708"/>
    </source>
</evidence>
<protein>
    <submittedName>
        <fullName evidence="1">Nucleotidyltransferase family protein</fullName>
    </submittedName>
</protein>
<accession>A0A7D7WHN4</accession>
<dbReference type="GO" id="GO:0016740">
    <property type="term" value="F:transferase activity"/>
    <property type="evidence" value="ECO:0007669"/>
    <property type="project" value="UniProtKB-KW"/>
</dbReference>
<dbReference type="AlphaFoldDB" id="A0A7D7WHN4"/>
<dbReference type="EMBL" id="CP043732">
    <property type="protein sequence ID" value="QMU97413.1"/>
    <property type="molecule type" value="Genomic_DNA"/>
</dbReference>
<organism evidence="1 2">
    <name type="scientific">Microbacterium esteraromaticum</name>
    <dbReference type="NCBI Taxonomy" id="57043"/>
    <lineage>
        <taxon>Bacteria</taxon>
        <taxon>Bacillati</taxon>
        <taxon>Actinomycetota</taxon>
        <taxon>Actinomycetes</taxon>
        <taxon>Micrococcales</taxon>
        <taxon>Microbacteriaceae</taxon>
        <taxon>Microbacterium</taxon>
    </lineage>
</organism>
<name>A0A7D7WHN4_9MICO</name>